<dbReference type="Gene3D" id="3.90.1480.20">
    <property type="entry name" value="Glycosyl transferase family 29"/>
    <property type="match status" value="1"/>
</dbReference>
<evidence type="ECO:0000256" key="6">
    <source>
        <dbReference type="ARBA" id="ARBA00022968"/>
    </source>
</evidence>
<dbReference type="Proteomes" id="UP000694865">
    <property type="component" value="Unplaced"/>
</dbReference>
<keyword evidence="9" id="KW-0472">Membrane</keyword>
<evidence type="ECO:0000256" key="8">
    <source>
        <dbReference type="ARBA" id="ARBA00023034"/>
    </source>
</evidence>
<evidence type="ECO:0000256" key="7">
    <source>
        <dbReference type="ARBA" id="ARBA00022989"/>
    </source>
</evidence>
<keyword evidence="11" id="KW-1185">Reference proteome</keyword>
<sequence>MTGILTMVYPRKYILEDTIRDVEYWTMNNTRSYDTRFKLYQHLLRHNFSAEWRYHDFLEYAVNNDKMHNKRCSVVGNGGILKNSACGPEIDKANYVFRSNLPSIRNFTYDAGKKTNFSTFNPSIISERYHNNFSGFKHDLDAYEGHILFSRTELIKGAKRAFLSYVRENTTLMDLEADPNYLFAVETFWVCNKRATTGLLLVSLALIRCDELHLFGFWPFDTDKDGNDVPYHYTEDIDWPVTTTHNMQCEFQILRELHIKGVLKLHIDKCE</sequence>
<dbReference type="InterPro" id="IPR001675">
    <property type="entry name" value="Glyco_trans_29"/>
</dbReference>
<evidence type="ECO:0000256" key="3">
    <source>
        <dbReference type="ARBA" id="ARBA00022676"/>
    </source>
</evidence>
<keyword evidence="10" id="KW-0325">Glycoprotein</keyword>
<evidence type="ECO:0000256" key="10">
    <source>
        <dbReference type="ARBA" id="ARBA00023180"/>
    </source>
</evidence>
<evidence type="ECO:0000256" key="4">
    <source>
        <dbReference type="ARBA" id="ARBA00022679"/>
    </source>
</evidence>
<reference evidence="12" key="1">
    <citation type="submission" date="2025-08" db="UniProtKB">
        <authorList>
            <consortium name="RefSeq"/>
        </authorList>
    </citation>
    <scope>IDENTIFICATION</scope>
    <source>
        <tissue evidence="12">Testes</tissue>
    </source>
</reference>
<protein>
    <submittedName>
        <fullName evidence="12">Alpha-N-acetylneuraminide alpha-2,8-sialyltransferase-like</fullName>
    </submittedName>
</protein>
<keyword evidence="7" id="KW-1133">Transmembrane helix</keyword>
<keyword evidence="4" id="KW-0808">Transferase</keyword>
<comment type="similarity">
    <text evidence="2">Belongs to the glycosyltransferase 29 family.</text>
</comment>
<keyword evidence="8" id="KW-0333">Golgi apparatus</keyword>
<organism evidence="11 12">
    <name type="scientific">Saccoglossus kowalevskii</name>
    <name type="common">Acorn worm</name>
    <dbReference type="NCBI Taxonomy" id="10224"/>
    <lineage>
        <taxon>Eukaryota</taxon>
        <taxon>Metazoa</taxon>
        <taxon>Hemichordata</taxon>
        <taxon>Enteropneusta</taxon>
        <taxon>Harrimaniidae</taxon>
        <taxon>Saccoglossus</taxon>
    </lineage>
</organism>
<evidence type="ECO:0000313" key="11">
    <source>
        <dbReference type="Proteomes" id="UP000694865"/>
    </source>
</evidence>
<proteinExistence type="inferred from homology"/>
<keyword evidence="5" id="KW-0812">Transmembrane</keyword>
<dbReference type="PANTHER" id="PTHR11987">
    <property type="entry name" value="ALPHA-2,8-SIALYLTRANSFERASE"/>
    <property type="match status" value="1"/>
</dbReference>
<evidence type="ECO:0000256" key="2">
    <source>
        <dbReference type="ARBA" id="ARBA00006003"/>
    </source>
</evidence>
<name>A0ABM0M0Y6_SACKO</name>
<evidence type="ECO:0000256" key="1">
    <source>
        <dbReference type="ARBA" id="ARBA00004323"/>
    </source>
</evidence>
<dbReference type="RefSeq" id="XP_006813677.1">
    <property type="nucleotide sequence ID" value="XM_006813614.1"/>
</dbReference>
<dbReference type="PANTHER" id="PTHR11987:SF53">
    <property type="entry name" value="ALPHA-2,8-SIALYLTRANSFERASE 8F-LIKE"/>
    <property type="match status" value="1"/>
</dbReference>
<dbReference type="GeneID" id="102807345"/>
<keyword evidence="3" id="KW-0328">Glycosyltransferase</keyword>
<evidence type="ECO:0000313" key="12">
    <source>
        <dbReference type="RefSeq" id="XP_006813677.1"/>
    </source>
</evidence>
<accession>A0ABM0M0Y6</accession>
<dbReference type="InterPro" id="IPR038578">
    <property type="entry name" value="GT29-like_sf"/>
</dbReference>
<gene>
    <name evidence="12" type="primary">LOC102807345</name>
</gene>
<evidence type="ECO:0000256" key="9">
    <source>
        <dbReference type="ARBA" id="ARBA00023136"/>
    </source>
</evidence>
<keyword evidence="6" id="KW-0735">Signal-anchor</keyword>
<comment type="subcellular location">
    <subcellularLocation>
        <location evidence="1">Golgi apparatus membrane</location>
        <topology evidence="1">Single-pass type II membrane protein</topology>
    </subcellularLocation>
</comment>
<dbReference type="CDD" id="cd23963">
    <property type="entry name" value="GT29_ST8SIA"/>
    <property type="match status" value="1"/>
</dbReference>
<evidence type="ECO:0000256" key="5">
    <source>
        <dbReference type="ARBA" id="ARBA00022692"/>
    </source>
</evidence>
<dbReference type="InterPro" id="IPR050943">
    <property type="entry name" value="Glycosyltr_29_Sialyltrsf"/>
</dbReference>
<dbReference type="Pfam" id="PF00777">
    <property type="entry name" value="Glyco_transf_29"/>
    <property type="match status" value="1"/>
</dbReference>